<accession>A0A7W9EFV4</accession>
<evidence type="ECO:0000256" key="2">
    <source>
        <dbReference type="ARBA" id="ARBA00022603"/>
    </source>
</evidence>
<dbReference type="Pfam" id="PF20465">
    <property type="entry name" value="MmeI_hel"/>
    <property type="match status" value="1"/>
</dbReference>
<evidence type="ECO:0000259" key="9">
    <source>
        <dbReference type="Pfam" id="PF20473"/>
    </source>
</evidence>
<sequence>MRLQWSEIRARAARFSEVHKHDRYEKGETQAFYEEFFGVFGIQRRQVAVYEQRVDNLDAGRRGFIDLFWPGTLIVEQKSAGLDLRAASNQLLDYHDWLPEAQKPRYTLVSDFQRFHLIDLDERREWRFRLEELKRHVEAFGFMLGVQPKLLRNQSPANEKASRLMGRLHEALAEAGYLGHDLERLLVRLLFILFADDTAIFASRDQFHLLLEQRTAADGSDLGRWLGELFEVLNTPPAARQSNLDADLAAFPYINGRLFEERIRMPAFDNAMRTMLLDACLFNWGEVSPAIFGALFESVIDKVTQRAQGAHYTPEHSILKVIGPLFMDDLRAEFERLKARKDGARIRALREFHERLAELTFLDPACGAGNFLVIAYRELRELEREVLKETEVNRVTDIALLSRLNVDAFHGIEIDEFPAQIAEVALWMTDHIANTRLAEDFGQNYARIPLVTAPTIRHADALEIDWAEVLPPERCSYVLGNPPFIGQSYQSPSQRQQMRHLLRRFGRRAGSLDYVTSWFLKAGAYLNACGAPDAVGRAMRIGFVATNSICQGEQVAQLWPILFEQLGLEITFAHRSFAWPGRAGVHTVVIGLARHEKSPDEKRLFSYAEGKDPAIETRHAALSAYLFDAKPAEQHMVVSEATTPICDAPVMRMGSKIVDGGHYIFNPAQRAAFLRQEPDAAALMVPLIGALEFIRGGQRWILDLQDTPPAEIQRLPAVRERIRNVRAFRSASKKAATRDLAQYPLSFEVNTRPEGRFLIIPKVSSERRDYVPIGWNDTRAIPTDLVQILADATLWHFAILTSRMHMAWLRHVGGRLESRYRYTIGLVYNSFPWPDAADAQRCRLEALARSVLDARALPKNADATLADLYDPDMMPAELRRAHTALDAAVDRLYRKAPFMSDLARMEHLFKRYEEMVRQPG</sequence>
<feature type="domain" description="MmeI-like helicase spacer" evidence="6">
    <location>
        <begin position="180"/>
        <end position="259"/>
    </location>
</feature>
<dbReference type="Pfam" id="PF20473">
    <property type="entry name" value="MmeI_Mtase"/>
    <property type="match status" value="1"/>
</dbReference>
<dbReference type="Pfam" id="PF20466">
    <property type="entry name" value="MmeI_TRD"/>
    <property type="match status" value="1"/>
</dbReference>
<dbReference type="InterPro" id="IPR046816">
    <property type="entry name" value="MmeI_Mtase"/>
</dbReference>
<feature type="domain" description="MmeI-like N-terminal" evidence="5">
    <location>
        <begin position="11"/>
        <end position="174"/>
    </location>
</feature>
<dbReference type="GO" id="GO:0009007">
    <property type="term" value="F:site-specific DNA-methyltransferase (adenine-specific) activity"/>
    <property type="evidence" value="ECO:0007669"/>
    <property type="project" value="UniProtKB-EC"/>
</dbReference>
<dbReference type="RefSeq" id="WP_184018147.1">
    <property type="nucleotide sequence ID" value="NZ_JACIJC010000003.1"/>
</dbReference>
<dbReference type="Proteomes" id="UP000549617">
    <property type="component" value="Unassembled WGS sequence"/>
</dbReference>
<dbReference type="InterPro" id="IPR046820">
    <property type="entry name" value="MmeI_TRD"/>
</dbReference>
<evidence type="ECO:0000256" key="3">
    <source>
        <dbReference type="ARBA" id="ARBA00022679"/>
    </source>
</evidence>
<dbReference type="PANTHER" id="PTHR33841">
    <property type="entry name" value="DNA METHYLTRANSFERASE YEEA-RELATED"/>
    <property type="match status" value="1"/>
</dbReference>
<evidence type="ECO:0000259" key="8">
    <source>
        <dbReference type="Pfam" id="PF20467"/>
    </source>
</evidence>
<evidence type="ECO:0000259" key="7">
    <source>
        <dbReference type="Pfam" id="PF20466"/>
    </source>
</evidence>
<dbReference type="PRINTS" id="PR00507">
    <property type="entry name" value="N12N6MTFRASE"/>
</dbReference>
<dbReference type="Pfam" id="PF20464">
    <property type="entry name" value="MmeI_N"/>
    <property type="match status" value="1"/>
</dbReference>
<feature type="domain" description="MmeI-like C-terminal" evidence="8">
    <location>
        <begin position="837"/>
        <end position="916"/>
    </location>
</feature>
<keyword evidence="3" id="KW-0808">Transferase</keyword>
<dbReference type="Gene3D" id="3.40.50.150">
    <property type="entry name" value="Vaccinia Virus protein VP39"/>
    <property type="match status" value="1"/>
</dbReference>
<comment type="catalytic activity">
    <reaction evidence="4">
        <text>a 2'-deoxyadenosine in DNA + S-adenosyl-L-methionine = an N(6)-methyl-2'-deoxyadenosine in DNA + S-adenosyl-L-homocysteine + H(+)</text>
        <dbReference type="Rhea" id="RHEA:15197"/>
        <dbReference type="Rhea" id="RHEA-COMP:12418"/>
        <dbReference type="Rhea" id="RHEA-COMP:12419"/>
        <dbReference type="ChEBI" id="CHEBI:15378"/>
        <dbReference type="ChEBI" id="CHEBI:57856"/>
        <dbReference type="ChEBI" id="CHEBI:59789"/>
        <dbReference type="ChEBI" id="CHEBI:90615"/>
        <dbReference type="ChEBI" id="CHEBI:90616"/>
        <dbReference type="EC" id="2.1.1.72"/>
    </reaction>
</comment>
<evidence type="ECO:0000259" key="5">
    <source>
        <dbReference type="Pfam" id="PF20464"/>
    </source>
</evidence>
<dbReference type="InterPro" id="IPR050953">
    <property type="entry name" value="N4_N6_ade-DNA_methylase"/>
</dbReference>
<keyword evidence="2" id="KW-0489">Methyltransferase</keyword>
<name>A0A7W9EFV4_9SPHN</name>
<dbReference type="EC" id="2.1.1.72" evidence="1"/>
<dbReference type="PANTHER" id="PTHR33841:SF1">
    <property type="entry name" value="DNA METHYLTRANSFERASE A"/>
    <property type="match status" value="1"/>
</dbReference>
<evidence type="ECO:0000256" key="1">
    <source>
        <dbReference type="ARBA" id="ARBA00011900"/>
    </source>
</evidence>
<evidence type="ECO:0000313" key="11">
    <source>
        <dbReference type="Proteomes" id="UP000549617"/>
    </source>
</evidence>
<organism evidence="10 11">
    <name type="scientific">Sphingobium boeckii</name>
    <dbReference type="NCBI Taxonomy" id="1082345"/>
    <lineage>
        <taxon>Bacteria</taxon>
        <taxon>Pseudomonadati</taxon>
        <taxon>Pseudomonadota</taxon>
        <taxon>Alphaproteobacteria</taxon>
        <taxon>Sphingomonadales</taxon>
        <taxon>Sphingomonadaceae</taxon>
        <taxon>Sphingobium</taxon>
    </lineage>
</organism>
<keyword evidence="11" id="KW-1185">Reference proteome</keyword>
<dbReference type="InterPro" id="IPR029063">
    <property type="entry name" value="SAM-dependent_MTases_sf"/>
</dbReference>
<dbReference type="Pfam" id="PF20467">
    <property type="entry name" value="MmeI_C"/>
    <property type="match status" value="1"/>
</dbReference>
<dbReference type="AlphaFoldDB" id="A0A7W9EFV4"/>
<evidence type="ECO:0000256" key="4">
    <source>
        <dbReference type="ARBA" id="ARBA00047942"/>
    </source>
</evidence>
<dbReference type="InterPro" id="IPR046818">
    <property type="entry name" value="MmeI_C"/>
</dbReference>
<proteinExistence type="predicted"/>
<protein>
    <recommendedName>
        <fullName evidence="1">site-specific DNA-methyltransferase (adenine-specific)</fullName>
        <ecNumber evidence="1">2.1.1.72</ecNumber>
    </recommendedName>
</protein>
<dbReference type="InterPro" id="IPR046819">
    <property type="entry name" value="MmeI_hel"/>
</dbReference>
<evidence type="ECO:0000313" key="10">
    <source>
        <dbReference type="EMBL" id="MBB5686106.1"/>
    </source>
</evidence>
<reference evidence="10 11" key="1">
    <citation type="submission" date="2020-08" db="EMBL/GenBank/DDBJ databases">
        <title>Genomic Encyclopedia of Type Strains, Phase IV (KMG-IV): sequencing the most valuable type-strain genomes for metagenomic binning, comparative biology and taxonomic classification.</title>
        <authorList>
            <person name="Goeker M."/>
        </authorList>
    </citation>
    <scope>NUCLEOTIDE SEQUENCE [LARGE SCALE GENOMIC DNA]</scope>
    <source>
        <strain evidence="10 11">DSM 25079</strain>
    </source>
</reference>
<comment type="caution">
    <text evidence="10">The sequence shown here is derived from an EMBL/GenBank/DDBJ whole genome shotgun (WGS) entry which is preliminary data.</text>
</comment>
<evidence type="ECO:0000259" key="6">
    <source>
        <dbReference type="Pfam" id="PF20465"/>
    </source>
</evidence>
<dbReference type="InterPro" id="IPR046817">
    <property type="entry name" value="MmeI_N"/>
</dbReference>
<feature type="domain" description="MmeI-like DNA-methyltransferase" evidence="9">
    <location>
        <begin position="343"/>
        <end position="605"/>
    </location>
</feature>
<dbReference type="GO" id="GO:0032259">
    <property type="term" value="P:methylation"/>
    <property type="evidence" value="ECO:0007669"/>
    <property type="project" value="UniProtKB-KW"/>
</dbReference>
<gene>
    <name evidence="10" type="ORF">FHS49_002122</name>
</gene>
<feature type="domain" description="MmeI-like target recognition" evidence="7">
    <location>
        <begin position="634"/>
        <end position="835"/>
    </location>
</feature>
<dbReference type="EMBL" id="JACIJC010000003">
    <property type="protein sequence ID" value="MBB5686106.1"/>
    <property type="molecule type" value="Genomic_DNA"/>
</dbReference>
<dbReference type="SUPFAM" id="SSF53335">
    <property type="entry name" value="S-adenosyl-L-methionine-dependent methyltransferases"/>
    <property type="match status" value="1"/>
</dbReference>